<dbReference type="PANTHER" id="PTHR12391">
    <property type="entry name" value="ARP2/3 COMPLEX 21 KD SUBUNIT"/>
    <property type="match status" value="1"/>
</dbReference>
<proteinExistence type="inferred from homology"/>
<comment type="function">
    <text evidence="6">Functions as component of the Arp2/3 complex which is involved in regulation of actin polymerization and together with an activating nucleation-promoting factor (NPF) mediates the formation of branched actin networks.</text>
</comment>
<dbReference type="AlphaFoldDB" id="A0A238FFK6"/>
<keyword evidence="8" id="KW-1185">Reference proteome</keyword>
<evidence type="ECO:0000313" key="8">
    <source>
        <dbReference type="Proteomes" id="UP000198372"/>
    </source>
</evidence>
<dbReference type="GO" id="GO:0005885">
    <property type="term" value="C:Arp2/3 protein complex"/>
    <property type="evidence" value="ECO:0007669"/>
    <property type="project" value="UniProtKB-UniRule"/>
</dbReference>
<evidence type="ECO:0000313" key="7">
    <source>
        <dbReference type="EMBL" id="SCV72590.1"/>
    </source>
</evidence>
<evidence type="ECO:0000256" key="2">
    <source>
        <dbReference type="ARBA" id="ARBA00010856"/>
    </source>
</evidence>
<dbReference type="EMBL" id="FMSP01000009">
    <property type="protein sequence ID" value="SCV72590.1"/>
    <property type="molecule type" value="Genomic_DNA"/>
</dbReference>
<keyword evidence="5 6" id="KW-0206">Cytoskeleton</keyword>
<dbReference type="InterPro" id="IPR036753">
    <property type="entry name" value="ARPC3_sf"/>
</dbReference>
<dbReference type="OrthoDB" id="200404at2759"/>
<gene>
    <name evidence="7" type="ORF">BQ2448_4127</name>
</gene>
<accession>A0A238FFK6</accession>
<sequence>MPAYHSSYNDEAEHRLVGNMALLPFNSRIRGPAPPPADPSRDDIIAEALDLFRANSLFRNFEIKGSADRLLIYLILFIGDCLTRITQFCLGLSPKSAKPAWGQNEALKHLSNHSIETFTIPGEPGFPLNSLYVAPSNRLDADALRAYLTQARQETTARLVERVYSDGTGRPSKWWLAFAKRHFLGKSLETRA</sequence>
<dbReference type="InterPro" id="IPR007204">
    <property type="entry name" value="ARPC3"/>
</dbReference>
<dbReference type="PIRSF" id="PIRSF016315">
    <property type="entry name" value="ARP2/3_P21-Arc"/>
    <property type="match status" value="1"/>
</dbReference>
<dbReference type="GO" id="GO:0030833">
    <property type="term" value="P:regulation of actin filament polymerization"/>
    <property type="evidence" value="ECO:0007669"/>
    <property type="project" value="InterPro"/>
</dbReference>
<dbReference type="GO" id="GO:0003779">
    <property type="term" value="F:actin binding"/>
    <property type="evidence" value="ECO:0007669"/>
    <property type="project" value="UniProtKB-KW"/>
</dbReference>
<protein>
    <recommendedName>
        <fullName evidence="6">Actin-related protein 2/3 complex subunit 3</fullName>
    </recommendedName>
</protein>
<dbReference type="Proteomes" id="UP000198372">
    <property type="component" value="Unassembled WGS sequence"/>
</dbReference>
<dbReference type="Gene3D" id="1.10.1760.10">
    <property type="entry name" value="Actin-related protein 2/3 complex subunit 3"/>
    <property type="match status" value="1"/>
</dbReference>
<evidence type="ECO:0000256" key="1">
    <source>
        <dbReference type="ARBA" id="ARBA00004245"/>
    </source>
</evidence>
<dbReference type="GO" id="GO:0034314">
    <property type="term" value="P:Arp2/3 complex-mediated actin nucleation"/>
    <property type="evidence" value="ECO:0007669"/>
    <property type="project" value="UniProtKB-UniRule"/>
</dbReference>
<comment type="subunit">
    <text evidence="6">Component of the Arp2/3 complex.</text>
</comment>
<comment type="similarity">
    <text evidence="2 6">Belongs to the ARPC3 family.</text>
</comment>
<dbReference type="Pfam" id="PF04062">
    <property type="entry name" value="P21-Arc"/>
    <property type="match status" value="1"/>
</dbReference>
<evidence type="ECO:0000256" key="6">
    <source>
        <dbReference type="PIRNR" id="PIRNR016315"/>
    </source>
</evidence>
<reference evidence="8" key="1">
    <citation type="submission" date="2016-09" db="EMBL/GenBank/DDBJ databases">
        <authorList>
            <person name="Jeantristanb JTB J.-T."/>
            <person name="Ricardo R."/>
        </authorList>
    </citation>
    <scope>NUCLEOTIDE SEQUENCE [LARGE SCALE GENOMIC DNA]</scope>
</reference>
<organism evidence="7 8">
    <name type="scientific">Microbotryum intermedium</name>
    <dbReference type="NCBI Taxonomy" id="269621"/>
    <lineage>
        <taxon>Eukaryota</taxon>
        <taxon>Fungi</taxon>
        <taxon>Dikarya</taxon>
        <taxon>Basidiomycota</taxon>
        <taxon>Pucciniomycotina</taxon>
        <taxon>Microbotryomycetes</taxon>
        <taxon>Microbotryales</taxon>
        <taxon>Microbotryaceae</taxon>
        <taxon>Microbotryum</taxon>
    </lineage>
</organism>
<keyword evidence="4 6" id="KW-0009">Actin-binding</keyword>
<dbReference type="SUPFAM" id="SSF69060">
    <property type="entry name" value="Arp2/3 complex 21 kDa subunit ARPC3"/>
    <property type="match status" value="1"/>
</dbReference>
<dbReference type="STRING" id="269621.A0A238FFK6"/>
<evidence type="ECO:0000256" key="5">
    <source>
        <dbReference type="ARBA" id="ARBA00023212"/>
    </source>
</evidence>
<name>A0A238FFK6_9BASI</name>
<comment type="subcellular location">
    <subcellularLocation>
        <location evidence="1 6">Cytoplasm</location>
        <location evidence="1 6">Cytoskeleton</location>
    </subcellularLocation>
</comment>
<evidence type="ECO:0000256" key="3">
    <source>
        <dbReference type="ARBA" id="ARBA00022490"/>
    </source>
</evidence>
<keyword evidence="3 6" id="KW-0963">Cytoplasm</keyword>
<evidence type="ECO:0000256" key="4">
    <source>
        <dbReference type="ARBA" id="ARBA00023203"/>
    </source>
</evidence>